<sequence>MIATLCSLDELKKAKKALDHLEHTYPVLFEKIVHVMNLTRALQMKYQYMGCLLMDEDSSNCLPNLSQGSVLRLYIKEVKTLKMDADIYVLKQLFTTFKEIGYAKISLLALGNTPESLVGSSSVK</sequence>
<reference evidence="1 2" key="1">
    <citation type="submission" date="2016-01" db="EMBL/GenBank/DDBJ databases">
        <title>Investigation of taxonomic status of Bacillus aminovorans.</title>
        <authorList>
            <person name="Verma A."/>
            <person name="Pal Y."/>
            <person name="Krishnamurthi S."/>
        </authorList>
    </citation>
    <scope>NUCLEOTIDE SEQUENCE [LARGE SCALE GENOMIC DNA]</scope>
    <source>
        <strain evidence="1 2">DSM 4337</strain>
    </source>
</reference>
<organism evidence="1 2">
    <name type="scientific">Domibacillus aminovorans</name>
    <dbReference type="NCBI Taxonomy" id="29332"/>
    <lineage>
        <taxon>Bacteria</taxon>
        <taxon>Bacillati</taxon>
        <taxon>Bacillota</taxon>
        <taxon>Bacilli</taxon>
        <taxon>Bacillales</taxon>
        <taxon>Bacillaceae</taxon>
        <taxon>Domibacillus</taxon>
    </lineage>
</organism>
<proteinExistence type="predicted"/>
<evidence type="ECO:0000313" key="1">
    <source>
        <dbReference type="EMBL" id="OAH53167.1"/>
    </source>
</evidence>
<evidence type="ECO:0000313" key="2">
    <source>
        <dbReference type="Proteomes" id="UP000077271"/>
    </source>
</evidence>
<dbReference type="AlphaFoldDB" id="A0A177KJ62"/>
<dbReference type="Proteomes" id="UP000077271">
    <property type="component" value="Unassembled WGS sequence"/>
</dbReference>
<protein>
    <submittedName>
        <fullName evidence="1">Uncharacterized protein</fullName>
    </submittedName>
</protein>
<dbReference type="EMBL" id="LQWZ01000036">
    <property type="protein sequence ID" value="OAH53167.1"/>
    <property type="molecule type" value="Genomic_DNA"/>
</dbReference>
<dbReference type="RefSeq" id="WP_063975535.1">
    <property type="nucleotide sequence ID" value="NZ_LQWZ01000036.1"/>
</dbReference>
<name>A0A177KJ62_9BACI</name>
<gene>
    <name evidence="1" type="ORF">AWH48_12485</name>
</gene>
<accession>A0A177KJ62</accession>
<comment type="caution">
    <text evidence="1">The sequence shown here is derived from an EMBL/GenBank/DDBJ whole genome shotgun (WGS) entry which is preliminary data.</text>
</comment>
<dbReference type="OrthoDB" id="2389720at2"/>